<evidence type="ECO:0000256" key="4">
    <source>
        <dbReference type="ARBA" id="ARBA00022692"/>
    </source>
</evidence>
<feature type="transmembrane region" description="Helical" evidence="7">
    <location>
        <begin position="63"/>
        <end position="84"/>
    </location>
</feature>
<dbReference type="InterPro" id="IPR032816">
    <property type="entry name" value="VTT_dom"/>
</dbReference>
<evidence type="ECO:0000256" key="7">
    <source>
        <dbReference type="RuleBase" id="RU367016"/>
    </source>
</evidence>
<comment type="subcellular location">
    <subcellularLocation>
        <location evidence="1 7">Cell membrane</location>
        <topology evidence="1 7">Multi-pass membrane protein</topology>
    </subcellularLocation>
</comment>
<protein>
    <submittedName>
        <fullName evidence="9">Membrane protein DedA with SNARE-associated domain</fullName>
    </submittedName>
</protein>
<keyword evidence="6 7" id="KW-0472">Membrane</keyword>
<feature type="transmembrane region" description="Helical" evidence="7">
    <location>
        <begin position="145"/>
        <end position="165"/>
    </location>
</feature>
<dbReference type="OrthoDB" id="9801622at2"/>
<keyword evidence="5 7" id="KW-1133">Transmembrane helix</keyword>
<evidence type="ECO:0000256" key="6">
    <source>
        <dbReference type="ARBA" id="ARBA00023136"/>
    </source>
</evidence>
<feature type="domain" description="VTT" evidence="8">
    <location>
        <begin position="39"/>
        <end position="163"/>
    </location>
</feature>
<keyword evidence="4 7" id="KW-0812">Transmembrane</keyword>
<keyword evidence="3 7" id="KW-1003">Cell membrane</keyword>
<feature type="transmembrane region" description="Helical" evidence="7">
    <location>
        <begin position="32"/>
        <end position="57"/>
    </location>
</feature>
<dbReference type="GO" id="GO:0005886">
    <property type="term" value="C:plasma membrane"/>
    <property type="evidence" value="ECO:0007669"/>
    <property type="project" value="UniProtKB-SubCell"/>
</dbReference>
<organism evidence="9 10">
    <name type="scientific">Pseudochrobactrum asaccharolyticum</name>
    <dbReference type="NCBI Taxonomy" id="354351"/>
    <lineage>
        <taxon>Bacteria</taxon>
        <taxon>Pseudomonadati</taxon>
        <taxon>Pseudomonadota</taxon>
        <taxon>Alphaproteobacteria</taxon>
        <taxon>Hyphomicrobiales</taxon>
        <taxon>Brucellaceae</taxon>
        <taxon>Pseudochrobactrum</taxon>
    </lineage>
</organism>
<comment type="similarity">
    <text evidence="2 7">Belongs to the DedA family.</text>
</comment>
<dbReference type="Proteomes" id="UP000252893">
    <property type="component" value="Unassembled WGS sequence"/>
</dbReference>
<keyword evidence="10" id="KW-1185">Reference proteome</keyword>
<dbReference type="InterPro" id="IPR032818">
    <property type="entry name" value="DedA-like"/>
</dbReference>
<dbReference type="AlphaFoldDB" id="A0A366E0D8"/>
<dbReference type="RefSeq" id="WP_113944822.1">
    <property type="nucleotide sequence ID" value="NZ_JBHEEG010000001.1"/>
</dbReference>
<dbReference type="Pfam" id="PF09335">
    <property type="entry name" value="VTT_dom"/>
    <property type="match status" value="1"/>
</dbReference>
<evidence type="ECO:0000313" key="9">
    <source>
        <dbReference type="EMBL" id="RBO94974.1"/>
    </source>
</evidence>
<evidence type="ECO:0000313" key="10">
    <source>
        <dbReference type="Proteomes" id="UP000252893"/>
    </source>
</evidence>
<evidence type="ECO:0000256" key="1">
    <source>
        <dbReference type="ARBA" id="ARBA00004651"/>
    </source>
</evidence>
<gene>
    <name evidence="9" type="ORF">DFR47_104337</name>
</gene>
<feature type="transmembrane region" description="Helical" evidence="7">
    <location>
        <begin position="180"/>
        <end position="202"/>
    </location>
</feature>
<evidence type="ECO:0000256" key="3">
    <source>
        <dbReference type="ARBA" id="ARBA00022475"/>
    </source>
</evidence>
<accession>A0A366E0D8</accession>
<comment type="caution">
    <text evidence="9">The sequence shown here is derived from an EMBL/GenBank/DDBJ whole genome shotgun (WGS) entry which is preliminary data.</text>
</comment>
<sequence length="225" mass="24311">MDGFIGDLGQFISANQAWAGPIVGLIAFGESLAVVGMLIPATPIMLAIGGLVGAGIIDPIPVMIGAVIGAVIGDIISYFLGWWLGRRVIHQWPLNKYRSHIAQARLLFRKYGFAAVFFGRFFGPVRCTVPLVAGMMSMDQKRFQTANVTSALVWAPVMILPGWLAGKGAGIFSRLDGSDWVWMAVAMTVVATLASIIGVRFMRARPKHERKRGVKKNKVSATPAE</sequence>
<dbReference type="PANTHER" id="PTHR30353:SF15">
    <property type="entry name" value="INNER MEMBRANE PROTEIN YABI"/>
    <property type="match status" value="1"/>
</dbReference>
<evidence type="ECO:0000259" key="8">
    <source>
        <dbReference type="Pfam" id="PF09335"/>
    </source>
</evidence>
<evidence type="ECO:0000256" key="5">
    <source>
        <dbReference type="ARBA" id="ARBA00022989"/>
    </source>
</evidence>
<dbReference type="EMBL" id="QNRH01000004">
    <property type="protein sequence ID" value="RBO94974.1"/>
    <property type="molecule type" value="Genomic_DNA"/>
</dbReference>
<name>A0A366E0D8_9HYPH</name>
<evidence type="ECO:0000256" key="2">
    <source>
        <dbReference type="ARBA" id="ARBA00010792"/>
    </source>
</evidence>
<reference evidence="9 10" key="1">
    <citation type="submission" date="2018-06" db="EMBL/GenBank/DDBJ databases">
        <title>Genomic Encyclopedia of Type Strains, Phase IV (KMG-IV): sequencing the most valuable type-strain genomes for metagenomic binning, comparative biology and taxonomic classification.</title>
        <authorList>
            <person name="Goeker M."/>
        </authorList>
    </citation>
    <scope>NUCLEOTIDE SEQUENCE [LARGE SCALE GENOMIC DNA]</scope>
    <source>
        <strain evidence="9 10">DSM 25619</strain>
    </source>
</reference>
<proteinExistence type="inferred from homology"/>
<dbReference type="PANTHER" id="PTHR30353">
    <property type="entry name" value="INNER MEMBRANE PROTEIN DEDA-RELATED"/>
    <property type="match status" value="1"/>
</dbReference>